<evidence type="ECO:0000256" key="7">
    <source>
        <dbReference type="SAM" id="Phobius"/>
    </source>
</evidence>
<evidence type="ECO:0000256" key="1">
    <source>
        <dbReference type="ARBA" id="ARBA00004651"/>
    </source>
</evidence>
<dbReference type="CDD" id="cd17321">
    <property type="entry name" value="MFS_MMR_MDR_like"/>
    <property type="match status" value="1"/>
</dbReference>
<evidence type="ECO:0000256" key="5">
    <source>
        <dbReference type="ARBA" id="ARBA00022989"/>
    </source>
</evidence>
<feature type="transmembrane region" description="Helical" evidence="7">
    <location>
        <begin position="127"/>
        <end position="146"/>
    </location>
</feature>
<dbReference type="InterPro" id="IPR020846">
    <property type="entry name" value="MFS_dom"/>
</dbReference>
<organism evidence="9 10">
    <name type="scientific">Capillimicrobium parvum</name>
    <dbReference type="NCBI Taxonomy" id="2884022"/>
    <lineage>
        <taxon>Bacteria</taxon>
        <taxon>Bacillati</taxon>
        <taxon>Actinomycetota</taxon>
        <taxon>Thermoleophilia</taxon>
        <taxon>Solirubrobacterales</taxon>
        <taxon>Capillimicrobiaceae</taxon>
        <taxon>Capillimicrobium</taxon>
    </lineage>
</organism>
<feature type="transmembrane region" description="Helical" evidence="7">
    <location>
        <begin position="94"/>
        <end position="115"/>
    </location>
</feature>
<evidence type="ECO:0000256" key="6">
    <source>
        <dbReference type="ARBA" id="ARBA00023136"/>
    </source>
</evidence>
<dbReference type="AlphaFoldDB" id="A0A9E7C154"/>
<feature type="transmembrane region" description="Helical" evidence="7">
    <location>
        <begin position="152"/>
        <end position="174"/>
    </location>
</feature>
<keyword evidence="2" id="KW-0813">Transport</keyword>
<dbReference type="EMBL" id="CP087164">
    <property type="protein sequence ID" value="UGS37125.1"/>
    <property type="molecule type" value="Genomic_DNA"/>
</dbReference>
<evidence type="ECO:0000313" key="9">
    <source>
        <dbReference type="EMBL" id="UGS37125.1"/>
    </source>
</evidence>
<feature type="transmembrane region" description="Helical" evidence="7">
    <location>
        <begin position="291"/>
        <end position="312"/>
    </location>
</feature>
<feature type="transmembrane region" description="Helical" evidence="7">
    <location>
        <begin position="255"/>
        <end position="279"/>
    </location>
</feature>
<dbReference type="PROSITE" id="PS50850">
    <property type="entry name" value="MFS"/>
    <property type="match status" value="1"/>
</dbReference>
<dbReference type="PANTHER" id="PTHR42718">
    <property type="entry name" value="MAJOR FACILITATOR SUPERFAMILY MULTIDRUG TRANSPORTER MFSC"/>
    <property type="match status" value="1"/>
</dbReference>
<dbReference type="InterPro" id="IPR011701">
    <property type="entry name" value="MFS"/>
</dbReference>
<dbReference type="InterPro" id="IPR036259">
    <property type="entry name" value="MFS_trans_sf"/>
</dbReference>
<feature type="transmembrane region" description="Helical" evidence="7">
    <location>
        <begin position="348"/>
        <end position="372"/>
    </location>
</feature>
<protein>
    <submittedName>
        <fullName evidence="9">MFS-type transporter EfpA</fullName>
    </submittedName>
</protein>
<dbReference type="GO" id="GO:0022857">
    <property type="term" value="F:transmembrane transporter activity"/>
    <property type="evidence" value="ECO:0007669"/>
    <property type="project" value="InterPro"/>
</dbReference>
<dbReference type="NCBIfam" id="TIGR00711">
    <property type="entry name" value="efflux_EmrB"/>
    <property type="match status" value="1"/>
</dbReference>
<dbReference type="Proteomes" id="UP001162834">
    <property type="component" value="Chromosome"/>
</dbReference>
<keyword evidence="10" id="KW-1185">Reference proteome</keyword>
<evidence type="ECO:0000256" key="3">
    <source>
        <dbReference type="ARBA" id="ARBA00022475"/>
    </source>
</evidence>
<dbReference type="Gene3D" id="1.20.1720.10">
    <property type="entry name" value="Multidrug resistance protein D"/>
    <property type="match status" value="1"/>
</dbReference>
<sequence length="467" mass="47458">MLLAGAQFLVVLDATVVNVALPHIQQDLDFSPANLQWVVNAYTLTFGGFLLLGGRAADLFGRRRVFMAGIGLFAVASLVAGLSQSEGMLIAARAVQGLGGAIISPAALSIVMTTFAEGTERNKALSVWGAVAGAGGAVGSLLGGVLTDAVGWEWVFFINVPVAAAILFSAPALLAESRAESDREGFDVAGAVTATGGLALLIFTLVNTTEHGWGSARTLIGFAAALVLLVAFVVRETTARHPLVRLGILRNRTLAAANGTAMLAVAALMAMFYFLSLYMQQVLGASAMRTGFQYLPLAVTIFVTAGLASTVVARIGVRATLTTGFVLAAGGLLWFSQISADGTYLGDVLFPSLLVAMGIGLFFVSGTMAATGGVAAHESGLASGLLNTSQQVGGALGLAVLATLAAERTTNALSDGAAQAAATVEGFQLAFLVGAGFALAGAVLAALFVRPPRAAAEPEGEPQPMAA</sequence>
<gene>
    <name evidence="9" type="primary">efpA_1</name>
    <name evidence="9" type="ORF">DSM104329_03539</name>
</gene>
<keyword evidence="4 7" id="KW-0812">Transmembrane</keyword>
<dbReference type="PROSITE" id="PS00216">
    <property type="entry name" value="SUGAR_TRANSPORT_1"/>
    <property type="match status" value="1"/>
</dbReference>
<feature type="transmembrane region" description="Helical" evidence="7">
    <location>
        <begin position="426"/>
        <end position="449"/>
    </location>
</feature>
<feature type="transmembrane region" description="Helical" evidence="7">
    <location>
        <begin position="35"/>
        <end position="53"/>
    </location>
</feature>
<feature type="transmembrane region" description="Helical" evidence="7">
    <location>
        <begin position="186"/>
        <end position="206"/>
    </location>
</feature>
<dbReference type="InterPro" id="IPR005829">
    <property type="entry name" value="Sugar_transporter_CS"/>
</dbReference>
<dbReference type="InterPro" id="IPR004638">
    <property type="entry name" value="EmrB-like"/>
</dbReference>
<dbReference type="Gene3D" id="1.20.1250.20">
    <property type="entry name" value="MFS general substrate transporter like domains"/>
    <property type="match status" value="1"/>
</dbReference>
<dbReference type="KEGG" id="sbae:DSM104329_03539"/>
<reference evidence="9" key="1">
    <citation type="journal article" date="2022" name="Int. J. Syst. Evol. Microbiol.">
        <title>Pseudomonas aegrilactucae sp. nov. and Pseudomonas morbosilactucae sp. nov., pathogens causing bacterial rot of lettuce in Japan.</title>
        <authorList>
            <person name="Sawada H."/>
            <person name="Fujikawa T."/>
            <person name="Satou M."/>
        </authorList>
    </citation>
    <scope>NUCLEOTIDE SEQUENCE</scope>
    <source>
        <strain evidence="9">0166_1</strain>
    </source>
</reference>
<dbReference type="GO" id="GO:0005886">
    <property type="term" value="C:plasma membrane"/>
    <property type="evidence" value="ECO:0007669"/>
    <property type="project" value="UniProtKB-SubCell"/>
</dbReference>
<feature type="transmembrane region" description="Helical" evidence="7">
    <location>
        <begin position="212"/>
        <end position="234"/>
    </location>
</feature>
<keyword evidence="5 7" id="KW-1133">Transmembrane helix</keyword>
<feature type="domain" description="Major facilitator superfamily (MFS) profile" evidence="8">
    <location>
        <begin position="1"/>
        <end position="453"/>
    </location>
</feature>
<evidence type="ECO:0000256" key="4">
    <source>
        <dbReference type="ARBA" id="ARBA00022692"/>
    </source>
</evidence>
<feature type="transmembrane region" description="Helical" evidence="7">
    <location>
        <begin position="384"/>
        <end position="406"/>
    </location>
</feature>
<keyword evidence="6 7" id="KW-0472">Membrane</keyword>
<name>A0A9E7C154_9ACTN</name>
<evidence type="ECO:0000259" key="8">
    <source>
        <dbReference type="PROSITE" id="PS50850"/>
    </source>
</evidence>
<dbReference type="PANTHER" id="PTHR42718:SF46">
    <property type="entry name" value="BLR6921 PROTEIN"/>
    <property type="match status" value="1"/>
</dbReference>
<keyword evidence="3" id="KW-1003">Cell membrane</keyword>
<dbReference type="SUPFAM" id="SSF103473">
    <property type="entry name" value="MFS general substrate transporter"/>
    <property type="match status" value="2"/>
</dbReference>
<accession>A0A9E7C154</accession>
<dbReference type="Pfam" id="PF07690">
    <property type="entry name" value="MFS_1"/>
    <property type="match status" value="1"/>
</dbReference>
<evidence type="ECO:0000256" key="2">
    <source>
        <dbReference type="ARBA" id="ARBA00022448"/>
    </source>
</evidence>
<feature type="transmembrane region" description="Helical" evidence="7">
    <location>
        <begin position="65"/>
        <end position="82"/>
    </location>
</feature>
<evidence type="ECO:0000313" key="10">
    <source>
        <dbReference type="Proteomes" id="UP001162834"/>
    </source>
</evidence>
<comment type="subcellular location">
    <subcellularLocation>
        <location evidence="1">Cell membrane</location>
        <topology evidence="1">Multi-pass membrane protein</topology>
    </subcellularLocation>
</comment>
<feature type="transmembrane region" description="Helical" evidence="7">
    <location>
        <begin position="319"/>
        <end position="336"/>
    </location>
</feature>
<proteinExistence type="predicted"/>